<protein>
    <submittedName>
        <fullName evidence="1">Hydrogenase maturation protease</fullName>
    </submittedName>
</protein>
<dbReference type="SUPFAM" id="SSF53163">
    <property type="entry name" value="HybD-like"/>
    <property type="match status" value="1"/>
</dbReference>
<evidence type="ECO:0000313" key="1">
    <source>
        <dbReference type="EMBL" id="QID17718.1"/>
    </source>
</evidence>
<dbReference type="EMBL" id="CP048836">
    <property type="protein sequence ID" value="QID17718.1"/>
    <property type="molecule type" value="Genomic_DNA"/>
</dbReference>
<dbReference type="PANTHER" id="PTHR30302">
    <property type="entry name" value="HYDROGENASE 1 MATURATION PROTEASE"/>
    <property type="match status" value="1"/>
</dbReference>
<keyword evidence="2" id="KW-1185">Reference proteome</keyword>
<dbReference type="PANTHER" id="PTHR30302:SF5">
    <property type="entry name" value="SLR1876 PROTEIN"/>
    <property type="match status" value="1"/>
</dbReference>
<evidence type="ECO:0000313" key="2">
    <source>
        <dbReference type="Proteomes" id="UP000501991"/>
    </source>
</evidence>
<dbReference type="InterPro" id="IPR023430">
    <property type="entry name" value="Pept_HybD-like_dom_sf"/>
</dbReference>
<dbReference type="GO" id="GO:0004175">
    <property type="term" value="F:endopeptidase activity"/>
    <property type="evidence" value="ECO:0007669"/>
    <property type="project" value="TreeGrafter"/>
</dbReference>
<dbReference type="NCBIfam" id="TIGR00072">
    <property type="entry name" value="hydrog_prot"/>
    <property type="match status" value="1"/>
</dbReference>
<dbReference type="Proteomes" id="UP000501991">
    <property type="component" value="Chromosome"/>
</dbReference>
<proteinExistence type="predicted"/>
<dbReference type="GO" id="GO:0008047">
    <property type="term" value="F:enzyme activator activity"/>
    <property type="evidence" value="ECO:0007669"/>
    <property type="project" value="InterPro"/>
</dbReference>
<dbReference type="Gene3D" id="3.40.50.1450">
    <property type="entry name" value="HybD-like"/>
    <property type="match status" value="1"/>
</dbReference>
<dbReference type="KEGG" id="azq:G3580_08710"/>
<reference evidence="1 2" key="1">
    <citation type="submission" date="2020-02" db="EMBL/GenBank/DDBJ databases">
        <title>Nitrogenibacter mangrovi gen. nov., sp. nov. isolated from mangrove sediment, a denitrifying betaproteobacterium.</title>
        <authorList>
            <person name="Liao H."/>
            <person name="Tian Y."/>
        </authorList>
    </citation>
    <scope>NUCLEOTIDE SEQUENCE [LARGE SCALE GENOMIC DNA]</scope>
    <source>
        <strain evidence="1 2">M9-3-2</strain>
    </source>
</reference>
<dbReference type="AlphaFoldDB" id="A0A6C1B4M2"/>
<dbReference type="GO" id="GO:0016485">
    <property type="term" value="P:protein processing"/>
    <property type="evidence" value="ECO:0007669"/>
    <property type="project" value="TreeGrafter"/>
</dbReference>
<dbReference type="RefSeq" id="WP_173764881.1">
    <property type="nucleotide sequence ID" value="NZ_CP048836.1"/>
</dbReference>
<keyword evidence="1" id="KW-0645">Protease</keyword>
<organism evidence="1 2">
    <name type="scientific">Nitrogeniibacter mangrovi</name>
    <dbReference type="NCBI Taxonomy" id="2016596"/>
    <lineage>
        <taxon>Bacteria</taxon>
        <taxon>Pseudomonadati</taxon>
        <taxon>Pseudomonadota</taxon>
        <taxon>Betaproteobacteria</taxon>
        <taxon>Rhodocyclales</taxon>
        <taxon>Zoogloeaceae</taxon>
        <taxon>Nitrogeniibacter</taxon>
    </lineage>
</organism>
<sequence>MTRVVVLAAGNDARGDDAIGPRLLEKVEALRLPQVRTVFDFQFQVEHALELDGADLALFIDADATAECPVSLVELRAGRTPAAATHALTPAEVLGVHARVGRAPAPPVFVLAVAGVGFDLGADLSPTARSALGEAERLVDTLLTTPEPAAWRQACDETTVTPRDAFRR</sequence>
<keyword evidence="1" id="KW-0378">Hydrolase</keyword>
<gene>
    <name evidence="1" type="ORF">G3580_08710</name>
</gene>
<dbReference type="InterPro" id="IPR000671">
    <property type="entry name" value="Peptidase_A31"/>
</dbReference>
<accession>A0A6C1B4M2</accession>
<name>A0A6C1B4M2_9RHOO</name>